<name>A0ABS2WH06_9BACL</name>
<dbReference type="InterPro" id="IPR023809">
    <property type="entry name" value="Thiopep_bacteriocin_synth_dom"/>
</dbReference>
<dbReference type="RefSeq" id="WP_205493299.1">
    <property type="nucleotide sequence ID" value="NZ_JAFHAP010000005.1"/>
</dbReference>
<proteinExistence type="predicted"/>
<organism evidence="2 3">
    <name type="scientific">Polycladomyces zharkentensis</name>
    <dbReference type="NCBI Taxonomy" id="2807616"/>
    <lineage>
        <taxon>Bacteria</taxon>
        <taxon>Bacillati</taxon>
        <taxon>Bacillota</taxon>
        <taxon>Bacilli</taxon>
        <taxon>Bacillales</taxon>
        <taxon>Thermoactinomycetaceae</taxon>
        <taxon>Polycladomyces</taxon>
    </lineage>
</organism>
<gene>
    <name evidence="2" type="ORF">JQC72_04595</name>
</gene>
<feature type="domain" description="Thiopeptide-type bacteriocin biosynthesis" evidence="1">
    <location>
        <begin position="2"/>
        <end position="257"/>
    </location>
</feature>
<dbReference type="EMBL" id="JAFHAP010000005">
    <property type="protein sequence ID" value="MBN2908801.1"/>
    <property type="molecule type" value="Genomic_DNA"/>
</dbReference>
<evidence type="ECO:0000259" key="1">
    <source>
        <dbReference type="Pfam" id="PF14028"/>
    </source>
</evidence>
<dbReference type="NCBIfam" id="TIGR03891">
    <property type="entry name" value="thiopep_ocin"/>
    <property type="match status" value="1"/>
</dbReference>
<keyword evidence="3" id="KW-1185">Reference proteome</keyword>
<evidence type="ECO:0000313" key="2">
    <source>
        <dbReference type="EMBL" id="MBN2908801.1"/>
    </source>
</evidence>
<dbReference type="Proteomes" id="UP001177120">
    <property type="component" value="Unassembled WGS sequence"/>
</dbReference>
<comment type="caution">
    <text evidence="2">The sequence shown here is derived from an EMBL/GenBank/DDBJ whole genome shotgun (WGS) entry which is preliminary data.</text>
</comment>
<reference evidence="2" key="1">
    <citation type="journal article" date="2024" name="Int. J. Syst. Evol. Microbiol.">
        <title>Polycladomyces zharkentensis sp. nov., a novel thermophilic cellulose- and starch-degrading member of the Bacillota from a geothermal aquifer in Kazakhstan.</title>
        <authorList>
            <person name="Mashzhan A."/>
            <person name="Kistaubayeva A."/>
            <person name="Javier-Lopez R."/>
            <person name="Bissenova U."/>
            <person name="Bissenbay A."/>
            <person name="Birkeland N.K."/>
        </authorList>
    </citation>
    <scope>NUCLEOTIDE SEQUENCE</scope>
    <source>
        <strain evidence="2">ZKZ2T</strain>
    </source>
</reference>
<sequence>MYTAKSRQNELIAGPLSQFTKKIKEEGLADRWFFMRYADPESHLRVRLFGNPDRLITKVLPKVHQWSRWCVTEGLLKKLTIDTYDPEWERYGGPDLMHHAEKVFEADSMLIASLIEQLRYGKTHLPEEVVACINMIDLMRQFGLDFDEQFRWLDQIVKKDEHRKEFQQWRKILVKLTLDDNVWEPFPGADKEAIMKLARQRKTVIDIFLKELESVRDQGLLWNQPNHILGSLLHMTCNRLMGDNSKELKARAFARHTLYDQRFLRKRVPVGE</sequence>
<dbReference type="Pfam" id="PF14028">
    <property type="entry name" value="Lant_dehydr_C"/>
    <property type="match status" value="1"/>
</dbReference>
<accession>A0ABS2WH06</accession>
<protein>
    <submittedName>
        <fullName evidence="2">Thiopeptide-type bacteriocin biosynthesis protein</fullName>
    </submittedName>
</protein>
<evidence type="ECO:0000313" key="3">
    <source>
        <dbReference type="Proteomes" id="UP001177120"/>
    </source>
</evidence>